<protein>
    <submittedName>
        <fullName evidence="2">Uncharacterized protein</fullName>
    </submittedName>
</protein>
<feature type="compositionally biased region" description="Low complexity" evidence="1">
    <location>
        <begin position="38"/>
        <end position="54"/>
    </location>
</feature>
<sequence length="212" mass="23773">MIVHQYASIDHHEHYNRPPSRDNSVDRYQRRNERLRSSSRQSSVEKSSSHHQQQPDGRSPFGSGASGQSSRANQAPGTVSYTVPKTSRQSPFEDVIINQRNIGQEILPSPSGCPKRTESLYVNPDAARRDHKPKVSIWKSCEDDFCSECILQSPTSTSGEECCPETCIYAVPPRPVRRKPRLLPSVPPLKTKMANLKVASEAINKKSPRQPK</sequence>
<accession>A0A5E4MEC9</accession>
<dbReference type="Proteomes" id="UP000325440">
    <property type="component" value="Unassembled WGS sequence"/>
</dbReference>
<proteinExistence type="predicted"/>
<keyword evidence="3" id="KW-1185">Reference proteome</keyword>
<evidence type="ECO:0000313" key="2">
    <source>
        <dbReference type="EMBL" id="VVC29829.1"/>
    </source>
</evidence>
<feature type="compositionally biased region" description="Polar residues" evidence="1">
    <location>
        <begin position="66"/>
        <end position="90"/>
    </location>
</feature>
<feature type="region of interest" description="Disordered" evidence="1">
    <location>
        <begin position="1"/>
        <end position="91"/>
    </location>
</feature>
<feature type="compositionally biased region" description="Basic and acidic residues" evidence="1">
    <location>
        <begin position="9"/>
        <end position="36"/>
    </location>
</feature>
<dbReference type="OrthoDB" id="284854at2759"/>
<dbReference type="AlphaFoldDB" id="A0A5E4MEC9"/>
<evidence type="ECO:0000313" key="3">
    <source>
        <dbReference type="Proteomes" id="UP000325440"/>
    </source>
</evidence>
<gene>
    <name evidence="2" type="ORF">CINCED_3A023483</name>
</gene>
<name>A0A5E4MEC9_9HEMI</name>
<evidence type="ECO:0000256" key="1">
    <source>
        <dbReference type="SAM" id="MobiDB-lite"/>
    </source>
</evidence>
<organism evidence="2 3">
    <name type="scientific">Cinara cedri</name>
    <dbReference type="NCBI Taxonomy" id="506608"/>
    <lineage>
        <taxon>Eukaryota</taxon>
        <taxon>Metazoa</taxon>
        <taxon>Ecdysozoa</taxon>
        <taxon>Arthropoda</taxon>
        <taxon>Hexapoda</taxon>
        <taxon>Insecta</taxon>
        <taxon>Pterygota</taxon>
        <taxon>Neoptera</taxon>
        <taxon>Paraneoptera</taxon>
        <taxon>Hemiptera</taxon>
        <taxon>Sternorrhyncha</taxon>
        <taxon>Aphidomorpha</taxon>
        <taxon>Aphidoidea</taxon>
        <taxon>Aphididae</taxon>
        <taxon>Lachninae</taxon>
        <taxon>Cinara</taxon>
    </lineage>
</organism>
<dbReference type="EMBL" id="CABPRJ010000499">
    <property type="protein sequence ID" value="VVC29829.1"/>
    <property type="molecule type" value="Genomic_DNA"/>
</dbReference>
<reference evidence="2 3" key="1">
    <citation type="submission" date="2019-08" db="EMBL/GenBank/DDBJ databases">
        <authorList>
            <person name="Alioto T."/>
            <person name="Alioto T."/>
            <person name="Gomez Garrido J."/>
        </authorList>
    </citation>
    <scope>NUCLEOTIDE SEQUENCE [LARGE SCALE GENOMIC DNA]</scope>
</reference>